<protein>
    <submittedName>
        <fullName evidence="1">Uncharacterized protein</fullName>
    </submittedName>
</protein>
<gene>
    <name evidence="1" type="ORF">ACJRO7_005691</name>
</gene>
<organism evidence="1 2">
    <name type="scientific">Eucalyptus globulus</name>
    <name type="common">Tasmanian blue gum</name>
    <dbReference type="NCBI Taxonomy" id="34317"/>
    <lineage>
        <taxon>Eukaryota</taxon>
        <taxon>Viridiplantae</taxon>
        <taxon>Streptophyta</taxon>
        <taxon>Embryophyta</taxon>
        <taxon>Tracheophyta</taxon>
        <taxon>Spermatophyta</taxon>
        <taxon>Magnoliopsida</taxon>
        <taxon>eudicotyledons</taxon>
        <taxon>Gunneridae</taxon>
        <taxon>Pentapetalae</taxon>
        <taxon>rosids</taxon>
        <taxon>malvids</taxon>
        <taxon>Myrtales</taxon>
        <taxon>Myrtaceae</taxon>
        <taxon>Myrtoideae</taxon>
        <taxon>Eucalypteae</taxon>
        <taxon>Eucalyptus</taxon>
    </lineage>
</organism>
<reference evidence="1 2" key="1">
    <citation type="submission" date="2024-11" db="EMBL/GenBank/DDBJ databases">
        <title>Chromosome-level genome assembly of Eucalyptus globulus Labill. provides insights into its genome evolution.</title>
        <authorList>
            <person name="Li X."/>
        </authorList>
    </citation>
    <scope>NUCLEOTIDE SEQUENCE [LARGE SCALE GENOMIC DNA]</scope>
    <source>
        <strain evidence="1">CL2024</strain>
        <tissue evidence="1">Fresh tender leaves</tissue>
    </source>
</reference>
<dbReference type="Proteomes" id="UP001634007">
    <property type="component" value="Unassembled WGS sequence"/>
</dbReference>
<sequence length="111" mass="11912">MAAYGVAEAGAWTAEAWELRSTNGGGEGAVDWIVGTWWKRDGGGFLRCWLWSSATPWDFGAASVNGRGEAVGSLDSDEDKPKWRILRGSGMRAASALLAARERRHEAAVST</sequence>
<accession>A0ABD3J5C8</accession>
<evidence type="ECO:0000313" key="2">
    <source>
        <dbReference type="Proteomes" id="UP001634007"/>
    </source>
</evidence>
<dbReference type="AlphaFoldDB" id="A0ABD3J5C8"/>
<name>A0ABD3J5C8_EUCGL</name>
<keyword evidence="2" id="KW-1185">Reference proteome</keyword>
<dbReference type="EMBL" id="JBJKBG010000010">
    <property type="protein sequence ID" value="KAL3720922.1"/>
    <property type="molecule type" value="Genomic_DNA"/>
</dbReference>
<comment type="caution">
    <text evidence="1">The sequence shown here is derived from an EMBL/GenBank/DDBJ whole genome shotgun (WGS) entry which is preliminary data.</text>
</comment>
<proteinExistence type="predicted"/>
<evidence type="ECO:0000313" key="1">
    <source>
        <dbReference type="EMBL" id="KAL3720922.1"/>
    </source>
</evidence>